<organism evidence="4">
    <name type="scientific">Chloropicon laureae</name>
    <dbReference type="NCBI Taxonomy" id="464258"/>
    <lineage>
        <taxon>Eukaryota</taxon>
        <taxon>Viridiplantae</taxon>
        <taxon>Chlorophyta</taxon>
        <taxon>Chloropicophyceae</taxon>
        <taxon>Chloropicales</taxon>
        <taxon>Chloropicaceae</taxon>
        <taxon>Chloropicon</taxon>
    </lineage>
</organism>
<evidence type="ECO:0000256" key="3">
    <source>
        <dbReference type="ARBA" id="ARBA00023274"/>
    </source>
</evidence>
<dbReference type="InterPro" id="IPR001911">
    <property type="entry name" value="Ribosomal_bS21"/>
</dbReference>
<dbReference type="Pfam" id="PF01165">
    <property type="entry name" value="Ribosomal_S21"/>
    <property type="match status" value="1"/>
</dbReference>
<gene>
    <name evidence="4" type="ORF">CLAU1311_LOCUS8417</name>
</gene>
<dbReference type="GO" id="GO:0005840">
    <property type="term" value="C:ribosome"/>
    <property type="evidence" value="ECO:0007669"/>
    <property type="project" value="UniProtKB-KW"/>
</dbReference>
<keyword evidence="2" id="KW-0689">Ribosomal protein</keyword>
<comment type="similarity">
    <text evidence="1">Belongs to the bacterial ribosomal protein bS21 family.</text>
</comment>
<evidence type="ECO:0000256" key="1">
    <source>
        <dbReference type="ARBA" id="ARBA00006640"/>
    </source>
</evidence>
<accession>A0A7S2Z7D5</accession>
<proteinExistence type="inferred from homology"/>
<evidence type="ECO:0000313" key="4">
    <source>
        <dbReference type="EMBL" id="CAE0027281.1"/>
    </source>
</evidence>
<evidence type="ECO:0008006" key="5">
    <source>
        <dbReference type="Google" id="ProtNLM"/>
    </source>
</evidence>
<protein>
    <recommendedName>
        <fullName evidence="5">Mitochondrial ribosomal protein S21</fullName>
    </recommendedName>
</protein>
<dbReference type="GO" id="GO:0006412">
    <property type="term" value="P:translation"/>
    <property type="evidence" value="ECO:0007669"/>
    <property type="project" value="InterPro"/>
</dbReference>
<sequence length="123" mass="13917">MQGVRRFVSVGDQLVRRAVAGACGVAPQAAQAFSPAPAAGGAAAARRTVFFDVDDNSQVDHAFKKLNRKLNMEGVLLESRIRTRHTKKCEQKRIDQRSTAKRLARREVGRKIRWIMRRRERGF</sequence>
<dbReference type="GO" id="GO:0003735">
    <property type="term" value="F:structural constituent of ribosome"/>
    <property type="evidence" value="ECO:0007669"/>
    <property type="project" value="InterPro"/>
</dbReference>
<dbReference type="NCBIfam" id="TIGR00030">
    <property type="entry name" value="S21p"/>
    <property type="match status" value="1"/>
</dbReference>
<dbReference type="AlphaFoldDB" id="A0A7S2Z7D5"/>
<reference evidence="4" key="1">
    <citation type="submission" date="2021-01" db="EMBL/GenBank/DDBJ databases">
        <authorList>
            <person name="Corre E."/>
            <person name="Pelletier E."/>
            <person name="Niang G."/>
            <person name="Scheremetjew M."/>
            <person name="Finn R."/>
            <person name="Kale V."/>
            <person name="Holt S."/>
            <person name="Cochrane G."/>
            <person name="Meng A."/>
            <person name="Brown T."/>
            <person name="Cohen L."/>
        </authorList>
    </citation>
    <scope>NUCLEOTIDE SEQUENCE</scope>
    <source>
        <strain evidence="4">RCC856</strain>
    </source>
</reference>
<dbReference type="GO" id="GO:1990904">
    <property type="term" value="C:ribonucleoprotein complex"/>
    <property type="evidence" value="ECO:0007669"/>
    <property type="project" value="UniProtKB-KW"/>
</dbReference>
<dbReference type="EMBL" id="HBHU01012926">
    <property type="protein sequence ID" value="CAE0027281.1"/>
    <property type="molecule type" value="Transcribed_RNA"/>
</dbReference>
<keyword evidence="3" id="KW-0687">Ribonucleoprotein</keyword>
<name>A0A7S2Z7D5_9CHLO</name>
<evidence type="ECO:0000256" key="2">
    <source>
        <dbReference type="ARBA" id="ARBA00022980"/>
    </source>
</evidence>